<name>A0A2W4CWW8_9HYPH</name>
<proteinExistence type="predicted"/>
<evidence type="ECO:0000259" key="4">
    <source>
        <dbReference type="PROSITE" id="PS50977"/>
    </source>
</evidence>
<keyword evidence="1 2" id="KW-0238">DNA-binding</keyword>
<dbReference type="InterPro" id="IPR039536">
    <property type="entry name" value="TetR_C_Proteobacteria"/>
</dbReference>
<dbReference type="SUPFAM" id="SSF46689">
    <property type="entry name" value="Homeodomain-like"/>
    <property type="match status" value="1"/>
</dbReference>
<organism evidence="5 6">
    <name type="scientific">Rhizobium tubonense</name>
    <dbReference type="NCBI Taxonomy" id="484088"/>
    <lineage>
        <taxon>Bacteria</taxon>
        <taxon>Pseudomonadati</taxon>
        <taxon>Pseudomonadota</taxon>
        <taxon>Alphaproteobacteria</taxon>
        <taxon>Hyphomicrobiales</taxon>
        <taxon>Rhizobiaceae</taxon>
        <taxon>Rhizobium/Agrobacterium group</taxon>
        <taxon>Rhizobium</taxon>
    </lineage>
</organism>
<dbReference type="EMBL" id="PCDP01000006">
    <property type="protein sequence ID" value="PZM15951.1"/>
    <property type="molecule type" value="Genomic_DNA"/>
</dbReference>
<evidence type="ECO:0000256" key="3">
    <source>
        <dbReference type="SAM" id="MobiDB-lite"/>
    </source>
</evidence>
<dbReference type="InterPro" id="IPR036271">
    <property type="entry name" value="Tet_transcr_reg_TetR-rel_C_sf"/>
</dbReference>
<accession>A0A2W4CWW8</accession>
<feature type="region of interest" description="Disordered" evidence="3">
    <location>
        <begin position="1"/>
        <end position="27"/>
    </location>
</feature>
<dbReference type="Pfam" id="PF14246">
    <property type="entry name" value="TetR_C_7"/>
    <property type="match status" value="1"/>
</dbReference>
<keyword evidence="6" id="KW-1185">Reference proteome</keyword>
<comment type="caution">
    <text evidence="5">The sequence shown here is derived from an EMBL/GenBank/DDBJ whole genome shotgun (WGS) entry which is preliminary data.</text>
</comment>
<evidence type="ECO:0000256" key="1">
    <source>
        <dbReference type="ARBA" id="ARBA00023125"/>
    </source>
</evidence>
<dbReference type="InterPro" id="IPR009057">
    <property type="entry name" value="Homeodomain-like_sf"/>
</dbReference>
<feature type="compositionally biased region" description="Basic and acidic residues" evidence="3">
    <location>
        <begin position="1"/>
        <end position="14"/>
    </location>
</feature>
<protein>
    <submittedName>
        <fullName evidence="5">TetR family transcriptional regulator</fullName>
    </submittedName>
</protein>
<dbReference type="InterPro" id="IPR001647">
    <property type="entry name" value="HTH_TetR"/>
</dbReference>
<dbReference type="Proteomes" id="UP000248925">
    <property type="component" value="Unassembled WGS sequence"/>
</dbReference>
<dbReference type="GO" id="GO:0003700">
    <property type="term" value="F:DNA-binding transcription factor activity"/>
    <property type="evidence" value="ECO:0007669"/>
    <property type="project" value="TreeGrafter"/>
</dbReference>
<dbReference type="PANTHER" id="PTHR30055:SF223">
    <property type="entry name" value="HTH-TYPE TRANSCRIPTIONAL REGULATOR UIDR"/>
    <property type="match status" value="1"/>
</dbReference>
<evidence type="ECO:0000313" key="6">
    <source>
        <dbReference type="Proteomes" id="UP000248925"/>
    </source>
</evidence>
<evidence type="ECO:0000313" key="5">
    <source>
        <dbReference type="EMBL" id="PZM15951.1"/>
    </source>
</evidence>
<dbReference type="PANTHER" id="PTHR30055">
    <property type="entry name" value="HTH-TYPE TRANSCRIPTIONAL REGULATOR RUTR"/>
    <property type="match status" value="1"/>
</dbReference>
<feature type="domain" description="HTH tetR-type" evidence="4">
    <location>
        <begin position="26"/>
        <end position="86"/>
    </location>
</feature>
<gene>
    <name evidence="5" type="ORF">CPY51_05385</name>
</gene>
<dbReference type="GO" id="GO:0000976">
    <property type="term" value="F:transcription cis-regulatory region binding"/>
    <property type="evidence" value="ECO:0007669"/>
    <property type="project" value="TreeGrafter"/>
</dbReference>
<feature type="DNA-binding region" description="H-T-H motif" evidence="2">
    <location>
        <begin position="49"/>
        <end position="68"/>
    </location>
</feature>
<reference evidence="5 6" key="1">
    <citation type="journal article" date="2018" name="Sci. Rep.">
        <title>Rhizobium tumorigenes sp. nov., a novel plant tumorigenic bacterium isolated from cane gall tumors on thornless blackberry.</title>
        <authorList>
            <person name="Kuzmanovi N."/>
            <person name="Smalla K."/>
            <person name="Gronow S."/>
            <person name="PuBawska J."/>
        </authorList>
    </citation>
    <scope>NUCLEOTIDE SEQUENCE [LARGE SCALE GENOMIC DNA]</scope>
    <source>
        <strain evidence="5 6">CCBAU 85046</strain>
    </source>
</reference>
<dbReference type="SUPFAM" id="SSF48498">
    <property type="entry name" value="Tetracyclin repressor-like, C-terminal domain"/>
    <property type="match status" value="1"/>
</dbReference>
<sequence length="225" mass="25457">MQSRTETKNCDQIRRPRGRPKTASDNDRQAAILAEARKTFHQFGYGGTTMDLVAARCKISKQTLYRLFASKTELFMAIIAEHRATMLALPRPLGESMPLAETLAEIFMVDIDEAAERDREAFVHFIVRESQQFPEVATLLHTHGIAQSRRMLADWLKDQVDRGRIALGDPLSGARMLMDMVFGAMASPPGRPNDWQDRETRNEHIHRCFNAFLNGVRCKQGLGAD</sequence>
<dbReference type="OrthoDB" id="7584337at2"/>
<dbReference type="PRINTS" id="PR00455">
    <property type="entry name" value="HTHTETR"/>
</dbReference>
<dbReference type="InterPro" id="IPR050109">
    <property type="entry name" value="HTH-type_TetR-like_transc_reg"/>
</dbReference>
<dbReference type="PROSITE" id="PS50977">
    <property type="entry name" value="HTH_TETR_2"/>
    <property type="match status" value="1"/>
</dbReference>
<dbReference type="AlphaFoldDB" id="A0A2W4CWW8"/>
<dbReference type="Pfam" id="PF00440">
    <property type="entry name" value="TetR_N"/>
    <property type="match status" value="1"/>
</dbReference>
<evidence type="ECO:0000256" key="2">
    <source>
        <dbReference type="PROSITE-ProRule" id="PRU00335"/>
    </source>
</evidence>
<dbReference type="Gene3D" id="1.10.357.10">
    <property type="entry name" value="Tetracycline Repressor, domain 2"/>
    <property type="match status" value="1"/>
</dbReference>